<evidence type="ECO:0000313" key="3">
    <source>
        <dbReference type="EnsemblMetazoa" id="G15758.1:cds"/>
    </source>
</evidence>
<feature type="region of interest" description="Disordered" evidence="1">
    <location>
        <begin position="505"/>
        <end position="526"/>
    </location>
</feature>
<feature type="compositionally biased region" description="Basic residues" evidence="1">
    <location>
        <begin position="404"/>
        <end position="416"/>
    </location>
</feature>
<keyword evidence="2" id="KW-0732">Signal</keyword>
<feature type="chain" id="PRO_5036450604" evidence="2">
    <location>
        <begin position="24"/>
        <end position="526"/>
    </location>
</feature>
<sequence>MMLNFGSFAFLLFCVFENLFVNGIEFARLRRIVDSPFTRQFQGALRASPLRMHFGTGGSSVDSSFTPRFQEVLGTSSWRGSNFGSGGSSTGSSFMPRFQVSRPSSSRRSLLGPGGSSSELSMPSLLSFRRRNDGFRPEVSSRTSNFSPMHFNRRQSTVFNNADRASILERLRRYQRGKSSREVFDQSIQSTQPDNSVRHTSIMIKENRPSSNIASILQRLRSRTSVKSSKEVNKSPIRQRNQLARHQTVSFLENRPPKQTVVLTLAKTAKNSKELMPENQRYKFLMSLKSAAGMKTSAEKNTKLEYPEVPTQTKLSPNPNVFRKSTAIEITRPEKNKKKTSAEKKHNPQENTDESLQRILLLKKLNNFLRQQLNHDSQKQKSEQTLDSSKRNIKTSKEVTRKSNQNRRTHHIHRIHNIQQPQSNTVPTQNKMPQLSLESTRLAPHRRRVELLARLNSRGLSTSSKFGNLLTNALNSNVNHANTAKQSKLSNINPFSSDSLKLLDQNDVLDTSKEKKSEEKFTWENP</sequence>
<keyword evidence="4" id="KW-1185">Reference proteome</keyword>
<feature type="region of interest" description="Disordered" evidence="1">
    <location>
        <begin position="374"/>
        <end position="430"/>
    </location>
</feature>
<feature type="compositionally biased region" description="Low complexity" evidence="1">
    <location>
        <begin position="101"/>
        <end position="123"/>
    </location>
</feature>
<evidence type="ECO:0000256" key="2">
    <source>
        <dbReference type="SAM" id="SignalP"/>
    </source>
</evidence>
<dbReference type="EnsemblMetazoa" id="G15758.1">
    <property type="protein sequence ID" value="G15758.1:cds"/>
    <property type="gene ID" value="G15758"/>
</dbReference>
<feature type="compositionally biased region" description="Basic and acidic residues" evidence="1">
    <location>
        <begin position="510"/>
        <end position="526"/>
    </location>
</feature>
<organism evidence="3 4">
    <name type="scientific">Magallana gigas</name>
    <name type="common">Pacific oyster</name>
    <name type="synonym">Crassostrea gigas</name>
    <dbReference type="NCBI Taxonomy" id="29159"/>
    <lineage>
        <taxon>Eukaryota</taxon>
        <taxon>Metazoa</taxon>
        <taxon>Spiralia</taxon>
        <taxon>Lophotrochozoa</taxon>
        <taxon>Mollusca</taxon>
        <taxon>Bivalvia</taxon>
        <taxon>Autobranchia</taxon>
        <taxon>Pteriomorphia</taxon>
        <taxon>Ostreida</taxon>
        <taxon>Ostreoidea</taxon>
        <taxon>Ostreidae</taxon>
        <taxon>Magallana</taxon>
    </lineage>
</organism>
<feature type="signal peptide" evidence="2">
    <location>
        <begin position="1"/>
        <end position="23"/>
    </location>
</feature>
<dbReference type="AlphaFoldDB" id="A0A8W8IT85"/>
<reference evidence="3" key="1">
    <citation type="submission" date="2022-08" db="UniProtKB">
        <authorList>
            <consortium name="EnsemblMetazoa"/>
        </authorList>
    </citation>
    <scope>IDENTIFICATION</scope>
    <source>
        <strain evidence="3">05x7-T-G4-1.051#20</strain>
    </source>
</reference>
<accession>A0A8W8IT85</accession>
<evidence type="ECO:0000313" key="4">
    <source>
        <dbReference type="Proteomes" id="UP000005408"/>
    </source>
</evidence>
<protein>
    <submittedName>
        <fullName evidence="3">Uncharacterized protein</fullName>
    </submittedName>
</protein>
<name>A0A8W8IT85_MAGGI</name>
<evidence type="ECO:0000256" key="1">
    <source>
        <dbReference type="SAM" id="MobiDB-lite"/>
    </source>
</evidence>
<feature type="region of interest" description="Disordered" evidence="1">
    <location>
        <begin position="324"/>
        <end position="354"/>
    </location>
</feature>
<feature type="compositionally biased region" description="Basic and acidic residues" evidence="1">
    <location>
        <begin position="376"/>
        <end position="401"/>
    </location>
</feature>
<dbReference type="Proteomes" id="UP000005408">
    <property type="component" value="Unassembled WGS sequence"/>
</dbReference>
<proteinExistence type="predicted"/>
<feature type="region of interest" description="Disordered" evidence="1">
    <location>
        <begin position="80"/>
        <end position="123"/>
    </location>
</feature>
<feature type="compositionally biased region" description="Polar residues" evidence="1">
    <location>
        <begin position="421"/>
        <end position="430"/>
    </location>
</feature>